<organism evidence="2 3">
    <name type="scientific">Streptomyces echinatus</name>
    <dbReference type="NCBI Taxonomy" id="67293"/>
    <lineage>
        <taxon>Bacteria</taxon>
        <taxon>Bacillati</taxon>
        <taxon>Actinomycetota</taxon>
        <taxon>Actinomycetes</taxon>
        <taxon>Kitasatosporales</taxon>
        <taxon>Streptomycetaceae</taxon>
        <taxon>Streptomyces</taxon>
    </lineage>
</organism>
<dbReference type="Gene3D" id="3.60.40.10">
    <property type="entry name" value="PPM-type phosphatase domain"/>
    <property type="match status" value="1"/>
</dbReference>
<accession>A0A7W9PUI6</accession>
<proteinExistence type="predicted"/>
<reference evidence="2 3" key="1">
    <citation type="submission" date="2020-08" db="EMBL/GenBank/DDBJ databases">
        <title>Genomic Encyclopedia of Type Strains, Phase III (KMG-III): the genomes of soil and plant-associated and newly described type strains.</title>
        <authorList>
            <person name="Whitman W."/>
        </authorList>
    </citation>
    <scope>NUCLEOTIDE SEQUENCE [LARGE SCALE GENOMIC DNA]</scope>
    <source>
        <strain evidence="2 3">CECT 3313</strain>
    </source>
</reference>
<evidence type="ECO:0000313" key="3">
    <source>
        <dbReference type="Proteomes" id="UP000585836"/>
    </source>
</evidence>
<name>A0A7W9PUI6_9ACTN</name>
<keyword evidence="3" id="KW-1185">Reference proteome</keyword>
<feature type="domain" description="PPM-type phosphatase" evidence="1">
    <location>
        <begin position="10"/>
        <end position="73"/>
    </location>
</feature>
<gene>
    <name evidence="2" type="ORF">FHS34_003722</name>
</gene>
<evidence type="ECO:0000259" key="1">
    <source>
        <dbReference type="Pfam" id="PF07228"/>
    </source>
</evidence>
<dbReference type="Proteomes" id="UP000585836">
    <property type="component" value="Unassembled WGS sequence"/>
</dbReference>
<dbReference type="Pfam" id="PF07228">
    <property type="entry name" value="SpoIIE"/>
    <property type="match status" value="1"/>
</dbReference>
<dbReference type="EMBL" id="JACHJK010000006">
    <property type="protein sequence ID" value="MBB5928253.1"/>
    <property type="molecule type" value="Genomic_DNA"/>
</dbReference>
<dbReference type="AlphaFoldDB" id="A0A7W9PUI6"/>
<comment type="caution">
    <text evidence="2">The sequence shown here is derived from an EMBL/GenBank/DDBJ whole genome shotgun (WGS) entry which is preliminary data.</text>
</comment>
<dbReference type="InterPro" id="IPR036457">
    <property type="entry name" value="PPM-type-like_dom_sf"/>
</dbReference>
<protein>
    <recommendedName>
        <fullName evidence="1">PPM-type phosphatase domain-containing protein</fullName>
    </recommendedName>
</protein>
<evidence type="ECO:0000313" key="2">
    <source>
        <dbReference type="EMBL" id="MBB5928253.1"/>
    </source>
</evidence>
<sequence length="76" mass="8070">MPLAPCRRGPRSCLYTDGLIEAPGSDLDSGLGLQRRLALALAQETPLDTLCDRLSVRMPPGGTDGIALVALRLPTR</sequence>
<dbReference type="RefSeq" id="WP_308288298.1">
    <property type="nucleotide sequence ID" value="NZ_BAAAWF010000106.1"/>
</dbReference>
<dbReference type="InterPro" id="IPR001932">
    <property type="entry name" value="PPM-type_phosphatase-like_dom"/>
</dbReference>